<dbReference type="GO" id="GO:0003677">
    <property type="term" value="F:DNA binding"/>
    <property type="evidence" value="ECO:0007669"/>
    <property type="project" value="InterPro"/>
</dbReference>
<dbReference type="EMBL" id="AZFH01000046">
    <property type="protein sequence ID" value="KRL81061.1"/>
    <property type="molecule type" value="Genomic_DNA"/>
</dbReference>
<reference evidence="5" key="1">
    <citation type="journal article" date="2015" name="Genome Announc.">
        <title>Expanding the biotechnology potential of lactobacilli through comparative genomics of 213 strains and associated genera.</title>
        <authorList>
            <person name="Sun Z."/>
            <person name="Harris H.M."/>
            <person name="McCann A."/>
            <person name="Guo C."/>
            <person name="Argimon S."/>
            <person name="Zhang W."/>
            <person name="Yang X."/>
            <person name="Jeffery I.B."/>
            <person name="Cooney J.C."/>
            <person name="Kagawa T.F."/>
            <person name="Liu W."/>
            <person name="Song Y."/>
            <person name="Salvetti E."/>
            <person name="Wrobel A."/>
            <person name="Rasinkangas P."/>
            <person name="Parkhill J."/>
            <person name="Rea M.C."/>
            <person name="O'Sullivan O."/>
            <person name="Ritari J."/>
            <person name="Douillard F.P."/>
            <person name="Paul Ross R."/>
            <person name="Yang R."/>
            <person name="Briner A.E."/>
            <person name="Felis G.E."/>
            <person name="de Vos W.M."/>
            <person name="Barrangou R."/>
            <person name="Klaenhammer T.R."/>
            <person name="Caufield P.W."/>
            <person name="Cui Y."/>
            <person name="Zhang H."/>
            <person name="O'Toole P.W."/>
        </authorList>
    </citation>
    <scope>NUCLEOTIDE SEQUENCE [LARGE SCALE GENOMIC DNA]</scope>
    <source>
        <strain evidence="5">DSM 15833</strain>
    </source>
</reference>
<dbReference type="PROSITE" id="PS50930">
    <property type="entry name" value="HTH_LYTTR"/>
    <property type="match status" value="1"/>
</dbReference>
<comment type="caution">
    <text evidence="5">The sequence shown here is derived from an EMBL/GenBank/DDBJ whole genome shotgun (WGS) entry which is preliminary data.</text>
</comment>
<accession>A0A0R1TS37</accession>
<dbReference type="Proteomes" id="UP000051048">
    <property type="component" value="Unassembled WGS sequence"/>
</dbReference>
<dbReference type="Pfam" id="PF04397">
    <property type="entry name" value="LytTR"/>
    <property type="match status" value="1"/>
</dbReference>
<dbReference type="InterPro" id="IPR011006">
    <property type="entry name" value="CheY-like_superfamily"/>
</dbReference>
<gene>
    <name evidence="5" type="ORF">FC36_GL002064</name>
</gene>
<evidence type="ECO:0000259" key="4">
    <source>
        <dbReference type="PROSITE" id="PS50930"/>
    </source>
</evidence>
<evidence type="ECO:0000313" key="5">
    <source>
        <dbReference type="EMBL" id="KRL81061.1"/>
    </source>
</evidence>
<dbReference type="PATRIC" id="fig|1423740.3.peg.2239"/>
<keyword evidence="2" id="KW-0902">Two-component regulatory system</keyword>
<evidence type="ECO:0000256" key="2">
    <source>
        <dbReference type="ARBA" id="ARBA00023012"/>
    </source>
</evidence>
<proteinExistence type="predicted"/>
<dbReference type="GO" id="GO:0000156">
    <property type="term" value="F:phosphorelay response regulator activity"/>
    <property type="evidence" value="ECO:0007669"/>
    <property type="project" value="InterPro"/>
</dbReference>
<evidence type="ECO:0000256" key="1">
    <source>
        <dbReference type="ARBA" id="ARBA00022490"/>
    </source>
</evidence>
<evidence type="ECO:0000256" key="3">
    <source>
        <dbReference type="ARBA" id="ARBA00023159"/>
    </source>
</evidence>
<name>A0A0R1TS37_9LACO</name>
<sequence length="238" mass="28444">MQRDYLRQAINNFILFHSEYDFELACVSEKAQTIKDYLEKEKVSEGIYFLDIDLKEQDFDGIDLAAWIRKRDLLAKIIFVTAHNELAPLTLMRRVEPMGWVDKAQGLDGIRAEVFDLLKDAYERLIQRQEENCQIFEFKIGKTNYRYHLDELQYIETTAISHKLKVSFGNRFFEFYAPMSEIEAKYPQLLRISRSCLVNTYNIVEINYSQRWMRLQSGITKSISFRYLRKVKESWDRK</sequence>
<dbReference type="InterPro" id="IPR007492">
    <property type="entry name" value="LytTR_DNA-bd_dom"/>
</dbReference>
<dbReference type="SMART" id="SM00850">
    <property type="entry name" value="LytTR"/>
    <property type="match status" value="1"/>
</dbReference>
<feature type="domain" description="HTH LytTR-type" evidence="4">
    <location>
        <begin position="136"/>
        <end position="237"/>
    </location>
</feature>
<dbReference type="InterPro" id="IPR046947">
    <property type="entry name" value="LytR-like"/>
</dbReference>
<organism evidence="5">
    <name type="scientific">Ligilactobacillus equi DSM 15833 = JCM 10991</name>
    <dbReference type="NCBI Taxonomy" id="1423740"/>
    <lineage>
        <taxon>Bacteria</taxon>
        <taxon>Bacillati</taxon>
        <taxon>Bacillota</taxon>
        <taxon>Bacilli</taxon>
        <taxon>Lactobacillales</taxon>
        <taxon>Lactobacillaceae</taxon>
        <taxon>Ligilactobacillus</taxon>
    </lineage>
</organism>
<dbReference type="Gene3D" id="2.40.50.1020">
    <property type="entry name" value="LytTr DNA-binding domain"/>
    <property type="match status" value="1"/>
</dbReference>
<dbReference type="STRING" id="1423740.FC36_GL002064"/>
<protein>
    <submittedName>
        <fullName evidence="5">Response regulator</fullName>
    </submittedName>
</protein>
<dbReference type="Gene3D" id="3.40.50.2300">
    <property type="match status" value="1"/>
</dbReference>
<keyword evidence="1" id="KW-0963">Cytoplasm</keyword>
<keyword evidence="3" id="KW-0010">Activator</keyword>
<dbReference type="AlphaFoldDB" id="A0A0R1TS37"/>
<dbReference type="SUPFAM" id="SSF52172">
    <property type="entry name" value="CheY-like"/>
    <property type="match status" value="1"/>
</dbReference>
<dbReference type="PANTHER" id="PTHR37299">
    <property type="entry name" value="TRANSCRIPTIONAL REGULATOR-RELATED"/>
    <property type="match status" value="1"/>
</dbReference>
<dbReference type="PANTHER" id="PTHR37299:SF3">
    <property type="entry name" value="STAGE 0 SPORULATION PROTEIN A HOMOLOG"/>
    <property type="match status" value="1"/>
</dbReference>